<dbReference type="InterPro" id="IPR016024">
    <property type="entry name" value="ARM-type_fold"/>
</dbReference>
<name>A0A0C1N9F1_9CYAN</name>
<dbReference type="InterPro" id="IPR011989">
    <property type="entry name" value="ARM-like"/>
</dbReference>
<accession>A0A0C1N9F1</accession>
<dbReference type="GO" id="GO:0016829">
    <property type="term" value="F:lyase activity"/>
    <property type="evidence" value="ECO:0007669"/>
    <property type="project" value="UniProtKB-KW"/>
</dbReference>
<evidence type="ECO:0000313" key="7">
    <source>
        <dbReference type="Proteomes" id="UP000029738"/>
    </source>
</evidence>
<proteinExistence type="inferred from homology"/>
<evidence type="ECO:0000313" key="5">
    <source>
        <dbReference type="EMBL" id="KAF3887349.1"/>
    </source>
</evidence>
<dbReference type="EMBL" id="JHEG04000001">
    <property type="protein sequence ID" value="KAF3887349.1"/>
    <property type="molecule type" value="Genomic_DNA"/>
</dbReference>
<dbReference type="InterPro" id="IPR004830">
    <property type="entry name" value="LRR_variant"/>
</dbReference>
<dbReference type="EMBL" id="JHEG02000048">
    <property type="protein sequence ID" value="KIE11282.1"/>
    <property type="molecule type" value="Genomic_DNA"/>
</dbReference>
<reference evidence="5" key="2">
    <citation type="submission" date="2019-11" db="EMBL/GenBank/DDBJ databases">
        <title>Improved Assembly of Tolypothrix boutellei genome.</title>
        <authorList>
            <person name="Sarangi A.N."/>
            <person name="Mukherjee M."/>
            <person name="Ghosh S."/>
            <person name="Singh D."/>
            <person name="Das A."/>
            <person name="Kant S."/>
            <person name="Prusty A."/>
            <person name="Tripathy S."/>
        </authorList>
    </citation>
    <scope>NUCLEOTIDE SEQUENCE</scope>
    <source>
        <strain evidence="5">VB521301</strain>
    </source>
</reference>
<keyword evidence="4" id="KW-0456">Lyase</keyword>
<gene>
    <name evidence="6" type="ORF">DA73_0223175</name>
    <name evidence="5" type="ORF">DA73_0400019020</name>
</gene>
<comment type="similarity">
    <text evidence="1">Belongs to the CpcE/RpcE/PecE family.</text>
</comment>
<evidence type="ECO:0000256" key="2">
    <source>
        <dbReference type="ARBA" id="ARBA00022549"/>
    </source>
</evidence>
<dbReference type="Proteomes" id="UP000029738">
    <property type="component" value="Unassembled WGS sequence"/>
</dbReference>
<dbReference type="OrthoDB" id="500355at2"/>
<keyword evidence="2" id="KW-0042">Antenna complex</keyword>
<dbReference type="SUPFAM" id="SSF48371">
    <property type="entry name" value="ARM repeat"/>
    <property type="match status" value="3"/>
</dbReference>
<comment type="caution">
    <text evidence="6">The sequence shown here is derived from an EMBL/GenBank/DDBJ whole genome shotgun (WGS) entry which is preliminary data.</text>
</comment>
<organism evidence="6">
    <name type="scientific">Tolypothrix bouteillei VB521301</name>
    <dbReference type="NCBI Taxonomy" id="1479485"/>
    <lineage>
        <taxon>Bacteria</taxon>
        <taxon>Bacillati</taxon>
        <taxon>Cyanobacteriota</taxon>
        <taxon>Cyanophyceae</taxon>
        <taxon>Nostocales</taxon>
        <taxon>Tolypothrichaceae</taxon>
        <taxon>Tolypothrix</taxon>
    </lineage>
</organism>
<reference evidence="6" key="1">
    <citation type="journal article" date="2015" name="Genome Announc.">
        <title>Draft Genome Sequence of Tolypothrix boutellei Strain VB521301.</title>
        <authorList>
            <person name="Chandrababunaidu M.M."/>
            <person name="Singh D."/>
            <person name="Sen D."/>
            <person name="Bhan S."/>
            <person name="Das S."/>
            <person name="Gupta A."/>
            <person name="Adhikary S.P."/>
            <person name="Tripathy S."/>
        </authorList>
    </citation>
    <scope>NUCLEOTIDE SEQUENCE</scope>
    <source>
        <strain evidence="6">VB521301</strain>
    </source>
</reference>
<sequence>MHQDRDSLEKSVLQQEAVSENTSAARLLELAKLNTELARLVAKNPNTDSQLLLELGSSSDKKTLQCVASNPNTPTQVLWKLGEEFPEEVLSNPVFSLLMLENPNLLKEIPTETLCSLLKAKAIPEEYLVTFVDNSNYSDWEALLAVVANAKTPKSVLEKLIEKYKADEENAVNGSYLSSVAEAALLHVNWAGEMSEGWEEAALTAMQTSSLSDGTEEEAVLWKIGAIPEYLLSALHPDTWLILVGDSDTPEHILLEIAKNSELGTPEDILHRIAKNSDLGDKNYLRNEDLISLAENPNTPISVLEELVGHHESLVREAVACNPKIPLALLQEFQLQQAAIKNPLTSADTLEKLATSQWMQIRKGVAIHPNTPKNILQELALKKDWQTRLDLPKLTIPNWNEQNSHQTILKNLSLAQDMSARVLDKLALDTNTGVRESVARHPDTPVKALSKLAKDPCWNVRLTVASNPNTPLSTLEILAKDTSGQVKDAVLLRVKQTSEHSELLSKILQNLANTKDDRVLFIIARHPSTPAPVLEDLAKGVHRQWLAQHPNTPAAILLQLVNDRDPAVQKEALAHLYQRIIQDSDLPSSILEQSATLDNSAIKVALARHPNTPVNVLKQLAKHPKSQLRALVAKHPNTPVNLLEKLLEDTEKDTRLAAIAGYQQNFSQNSNKPGNILQQWQTVQNPETPSDILTNLATSRWLLIRENLALHPNASTPLLQQLAKDRSSIVRAGVAQNPNTPIELIQQLAKDKTQEVLRAVAQNPQTPDSIIEQLARKKKWNEVHQAAVKTLIQRGSKSVGKFLQGYAQSSKSFSFTRLIVFLNPLAPSSFLAKNFRSSCWLERYAIAQNPNTPPRIRQYLTEDSNRVVRAAAKAFLLS</sequence>
<dbReference type="Pfam" id="PF01816">
    <property type="entry name" value="LRV"/>
    <property type="match status" value="1"/>
</dbReference>
<dbReference type="RefSeq" id="WP_038085508.1">
    <property type="nucleotide sequence ID" value="NZ_JHEG04000001.1"/>
</dbReference>
<dbReference type="STRING" id="1479485.DA73_0223175"/>
<evidence type="ECO:0008006" key="8">
    <source>
        <dbReference type="Google" id="ProtNLM"/>
    </source>
</evidence>
<dbReference type="AlphaFoldDB" id="A0A0C1N9F1"/>
<keyword evidence="3" id="KW-0605">Phycobilisome</keyword>
<evidence type="ECO:0000313" key="6">
    <source>
        <dbReference type="EMBL" id="KIE11282.1"/>
    </source>
</evidence>
<dbReference type="GO" id="GO:0030089">
    <property type="term" value="C:phycobilisome"/>
    <property type="evidence" value="ECO:0007669"/>
    <property type="project" value="UniProtKB-KW"/>
</dbReference>
<dbReference type="Gene3D" id="1.25.10.10">
    <property type="entry name" value="Leucine-rich Repeat Variant"/>
    <property type="match status" value="3"/>
</dbReference>
<evidence type="ECO:0000256" key="3">
    <source>
        <dbReference type="ARBA" id="ARBA00022738"/>
    </source>
</evidence>
<keyword evidence="7" id="KW-1185">Reference proteome</keyword>
<protein>
    <recommendedName>
        <fullName evidence="8">Leucine rich repeat variant</fullName>
    </recommendedName>
</protein>
<evidence type="ECO:0000256" key="1">
    <source>
        <dbReference type="ARBA" id="ARBA00009299"/>
    </source>
</evidence>
<evidence type="ECO:0000256" key="4">
    <source>
        <dbReference type="ARBA" id="ARBA00023239"/>
    </source>
</evidence>